<dbReference type="SMART" id="SM00450">
    <property type="entry name" value="RHOD"/>
    <property type="match status" value="1"/>
</dbReference>
<evidence type="ECO:0000256" key="4">
    <source>
        <dbReference type="SAM" id="MobiDB-lite"/>
    </source>
</evidence>
<keyword evidence="1 6" id="KW-0808">Transferase</keyword>
<organism evidence="6 7">
    <name type="scientific">Cellulomonas humilata</name>
    <dbReference type="NCBI Taxonomy" id="144055"/>
    <lineage>
        <taxon>Bacteria</taxon>
        <taxon>Bacillati</taxon>
        <taxon>Actinomycetota</taxon>
        <taxon>Actinomycetes</taxon>
        <taxon>Micrococcales</taxon>
        <taxon>Cellulomonadaceae</taxon>
        <taxon>Cellulomonas</taxon>
    </lineage>
</organism>
<dbReference type="CDD" id="cd00757">
    <property type="entry name" value="ThiF_MoeB_HesA_family"/>
    <property type="match status" value="1"/>
</dbReference>
<name>A0A7Y6A0Y6_9CELL</name>
<gene>
    <name evidence="6" type="primary">moeB</name>
    <name evidence="6" type="ORF">HP550_07710</name>
</gene>
<comment type="caution">
    <text evidence="6">The sequence shown here is derived from an EMBL/GenBank/DDBJ whole genome shotgun (WGS) entry which is preliminary data.</text>
</comment>
<keyword evidence="2" id="KW-0547">Nucleotide-binding</keyword>
<protein>
    <submittedName>
        <fullName evidence="6">Molybdopterin-synthase adenylyltransferase MoeB</fullName>
    </submittedName>
</protein>
<dbReference type="AlphaFoldDB" id="A0A7Y6A0Y6"/>
<dbReference type="RefSeq" id="WP_175347011.1">
    <property type="nucleotide sequence ID" value="NZ_JABMCI010000060.1"/>
</dbReference>
<dbReference type="PANTHER" id="PTHR10953:SF102">
    <property type="entry name" value="ADENYLYLTRANSFERASE AND SULFURTRANSFERASE MOCS3"/>
    <property type="match status" value="1"/>
</dbReference>
<dbReference type="PANTHER" id="PTHR10953">
    <property type="entry name" value="UBIQUITIN-ACTIVATING ENZYME E1"/>
    <property type="match status" value="1"/>
</dbReference>
<sequence>MPLPALVPPGPPLTPAQTERGSRHLLLAEIGVDGQRRLRNARVLVVGAGGLGAPVLQYLAAAGVGTIGIVDDDVVDVSNLQRQVIHRSVDVGRPKVDSARDAVAALDPDIRVNVQRVRLTSENVDEILRDYDVVVDGTDNFPTRYLVNDACVRLGLPEVWGSVLRFDAQTTVFWGRHGVELRDLFPSPPAPDEVPSCAEAGVLGALCGQVGSIMATEVVKLVTGTGETLLGRVLVVDALRGRWTEVPLAARPTARPRSEEPAMSDVPVVTAPELVRRLAAREAGTDDFLLIDVREPAEHAQASIPGAVLVPLGTVFDGTALADLPRDREIVVHCQVGARSLTAAKILRGAGFDASNVDGGILAWMDAR</sequence>
<evidence type="ECO:0000259" key="5">
    <source>
        <dbReference type="PROSITE" id="PS50206"/>
    </source>
</evidence>
<evidence type="ECO:0000313" key="7">
    <source>
        <dbReference type="Proteomes" id="UP000565724"/>
    </source>
</evidence>
<dbReference type="EMBL" id="JABMCI010000060">
    <property type="protein sequence ID" value="NUU17133.1"/>
    <property type="molecule type" value="Genomic_DNA"/>
</dbReference>
<dbReference type="SUPFAM" id="SSF69572">
    <property type="entry name" value="Activating enzymes of the ubiquitin-like proteins"/>
    <property type="match status" value="1"/>
</dbReference>
<accession>A0A7Y6A0Y6</accession>
<dbReference type="GO" id="GO:0005524">
    <property type="term" value="F:ATP binding"/>
    <property type="evidence" value="ECO:0007669"/>
    <property type="project" value="UniProtKB-KW"/>
</dbReference>
<dbReference type="GO" id="GO:0016779">
    <property type="term" value="F:nucleotidyltransferase activity"/>
    <property type="evidence" value="ECO:0007669"/>
    <property type="project" value="UniProtKB-KW"/>
</dbReference>
<dbReference type="Proteomes" id="UP000565724">
    <property type="component" value="Unassembled WGS sequence"/>
</dbReference>
<dbReference type="NCBIfam" id="NF004281">
    <property type="entry name" value="PRK05690.1"/>
    <property type="match status" value="1"/>
</dbReference>
<evidence type="ECO:0000256" key="2">
    <source>
        <dbReference type="ARBA" id="ARBA00022741"/>
    </source>
</evidence>
<dbReference type="GO" id="GO:0008146">
    <property type="term" value="F:sulfotransferase activity"/>
    <property type="evidence" value="ECO:0007669"/>
    <property type="project" value="TreeGrafter"/>
</dbReference>
<keyword evidence="3" id="KW-0067">ATP-binding</keyword>
<evidence type="ECO:0000313" key="6">
    <source>
        <dbReference type="EMBL" id="NUU17133.1"/>
    </source>
</evidence>
<dbReference type="PROSITE" id="PS50206">
    <property type="entry name" value="RHODANESE_3"/>
    <property type="match status" value="1"/>
</dbReference>
<feature type="compositionally biased region" description="Pro residues" evidence="4">
    <location>
        <begin position="1"/>
        <end position="14"/>
    </location>
</feature>
<dbReference type="FunFam" id="3.40.50.720:FF:000033">
    <property type="entry name" value="Adenylyltransferase and sulfurtransferase MOCS3"/>
    <property type="match status" value="1"/>
</dbReference>
<dbReference type="Gene3D" id="3.40.250.10">
    <property type="entry name" value="Rhodanese-like domain"/>
    <property type="match status" value="1"/>
</dbReference>
<evidence type="ECO:0000256" key="3">
    <source>
        <dbReference type="ARBA" id="ARBA00022840"/>
    </source>
</evidence>
<dbReference type="Gene3D" id="3.40.50.720">
    <property type="entry name" value="NAD(P)-binding Rossmann-like Domain"/>
    <property type="match status" value="1"/>
</dbReference>
<reference evidence="6 7" key="1">
    <citation type="submission" date="2020-05" db="EMBL/GenBank/DDBJ databases">
        <title>Genome Sequencing of Type Strains.</title>
        <authorList>
            <person name="Lemaire J.F."/>
            <person name="Inderbitzin P."/>
            <person name="Gregorio O.A."/>
            <person name="Collins S.B."/>
            <person name="Wespe N."/>
            <person name="Knight-Connoni V."/>
        </authorList>
    </citation>
    <scope>NUCLEOTIDE SEQUENCE [LARGE SCALE GENOMIC DNA]</scope>
    <source>
        <strain evidence="6 7">ATCC 25174</strain>
    </source>
</reference>
<dbReference type="GO" id="GO:0005829">
    <property type="term" value="C:cytosol"/>
    <property type="evidence" value="ECO:0007669"/>
    <property type="project" value="TreeGrafter"/>
</dbReference>
<dbReference type="Pfam" id="PF00581">
    <property type="entry name" value="Rhodanese"/>
    <property type="match status" value="1"/>
</dbReference>
<dbReference type="GO" id="GO:0008641">
    <property type="term" value="F:ubiquitin-like modifier activating enzyme activity"/>
    <property type="evidence" value="ECO:0007669"/>
    <property type="project" value="InterPro"/>
</dbReference>
<dbReference type="InterPro" id="IPR001763">
    <property type="entry name" value="Rhodanese-like_dom"/>
</dbReference>
<dbReference type="GO" id="GO:0004792">
    <property type="term" value="F:thiosulfate-cyanide sulfurtransferase activity"/>
    <property type="evidence" value="ECO:0007669"/>
    <property type="project" value="TreeGrafter"/>
</dbReference>
<dbReference type="CDD" id="cd00158">
    <property type="entry name" value="RHOD"/>
    <property type="match status" value="1"/>
</dbReference>
<proteinExistence type="predicted"/>
<dbReference type="InterPro" id="IPR000594">
    <property type="entry name" value="ThiF_NAD_FAD-bd"/>
</dbReference>
<dbReference type="Pfam" id="PF00899">
    <property type="entry name" value="ThiF"/>
    <property type="match status" value="1"/>
</dbReference>
<dbReference type="InterPro" id="IPR035985">
    <property type="entry name" value="Ubiquitin-activating_enz"/>
</dbReference>
<keyword evidence="7" id="KW-1185">Reference proteome</keyword>
<dbReference type="InterPro" id="IPR036873">
    <property type="entry name" value="Rhodanese-like_dom_sf"/>
</dbReference>
<feature type="domain" description="Rhodanese" evidence="5">
    <location>
        <begin position="284"/>
        <end position="368"/>
    </location>
</feature>
<dbReference type="InterPro" id="IPR045886">
    <property type="entry name" value="ThiF/MoeB/HesA"/>
</dbReference>
<keyword evidence="6" id="KW-0548">Nucleotidyltransferase</keyword>
<evidence type="ECO:0000256" key="1">
    <source>
        <dbReference type="ARBA" id="ARBA00022679"/>
    </source>
</evidence>
<feature type="region of interest" description="Disordered" evidence="4">
    <location>
        <begin position="1"/>
        <end position="20"/>
    </location>
</feature>